<dbReference type="InterPro" id="IPR038135">
    <property type="entry name" value="Methylthiotransferase_N_sf"/>
</dbReference>
<dbReference type="RefSeq" id="WP_149679683.1">
    <property type="nucleotide sequence ID" value="NZ_DAONMB010000022.1"/>
</dbReference>
<proteinExistence type="inferred from homology"/>
<keyword evidence="3 10" id="KW-0963">Cytoplasm</keyword>
<dbReference type="Gene3D" id="2.40.50.140">
    <property type="entry name" value="Nucleic acid-binding proteins"/>
    <property type="match status" value="1"/>
</dbReference>
<evidence type="ECO:0000259" key="13">
    <source>
        <dbReference type="PROSITE" id="PS51918"/>
    </source>
</evidence>
<dbReference type="Proteomes" id="UP000324781">
    <property type="component" value="Unassembled WGS sequence"/>
</dbReference>
<dbReference type="Pfam" id="PF04055">
    <property type="entry name" value="Radical_SAM"/>
    <property type="match status" value="1"/>
</dbReference>
<dbReference type="GO" id="GO:0035599">
    <property type="term" value="F:aspartic acid methylthiotransferase activity"/>
    <property type="evidence" value="ECO:0007669"/>
    <property type="project" value="TreeGrafter"/>
</dbReference>
<feature type="binding site" evidence="10">
    <location>
        <position position="159"/>
    </location>
    <ligand>
        <name>[4Fe-4S] cluster</name>
        <dbReference type="ChEBI" id="CHEBI:49883"/>
        <label>2</label>
        <note>4Fe-4S-S-AdoMet</note>
    </ligand>
</feature>
<protein>
    <recommendedName>
        <fullName evidence="10">Ribosomal protein uS12 methylthiotransferase RimO</fullName>
        <shortName evidence="10">uS12 MTTase</shortName>
        <shortName evidence="10">uS12 methylthiotransferase</shortName>
        <ecNumber evidence="10">2.8.4.4</ecNumber>
    </recommendedName>
    <alternativeName>
        <fullName evidence="10">Ribosomal protein uS12 (aspartate-C(3))-methylthiotransferase</fullName>
    </alternativeName>
    <alternativeName>
        <fullName evidence="10">Ribosome maturation factor RimO</fullName>
    </alternativeName>
</protein>
<dbReference type="GO" id="GO:0005829">
    <property type="term" value="C:cytosol"/>
    <property type="evidence" value="ECO:0007669"/>
    <property type="project" value="TreeGrafter"/>
</dbReference>
<keyword evidence="14" id="KW-0689">Ribosomal protein</keyword>
<evidence type="ECO:0000256" key="10">
    <source>
        <dbReference type="HAMAP-Rule" id="MF_01865"/>
    </source>
</evidence>
<evidence type="ECO:0000256" key="1">
    <source>
        <dbReference type="ARBA" id="ARBA00003234"/>
    </source>
</evidence>
<evidence type="ECO:0000256" key="5">
    <source>
        <dbReference type="ARBA" id="ARBA00022691"/>
    </source>
</evidence>
<comment type="subcellular location">
    <subcellularLocation>
        <location evidence="10">Cytoplasm</location>
    </subcellularLocation>
</comment>
<dbReference type="InterPro" id="IPR023404">
    <property type="entry name" value="rSAM_horseshoe"/>
</dbReference>
<comment type="function">
    <text evidence="10">Catalyzes the methylthiolation of an aspartic acid residue of ribosomal protein uS12.</text>
</comment>
<comment type="catalytic activity">
    <reaction evidence="9">
        <text>N(6)-dimethylallyladenosine(37) in tRNA + (sulfur carrier)-SH + AH2 + 2 S-adenosyl-L-methionine = 2-methylsulfanyl-N(6)-dimethylallyladenosine(37) in tRNA + (sulfur carrier)-H + 5'-deoxyadenosine + L-methionine + A + S-adenosyl-L-homocysteine + 2 H(+)</text>
        <dbReference type="Rhea" id="RHEA:37067"/>
        <dbReference type="Rhea" id="RHEA-COMP:10375"/>
        <dbReference type="Rhea" id="RHEA-COMP:10376"/>
        <dbReference type="Rhea" id="RHEA-COMP:14737"/>
        <dbReference type="Rhea" id="RHEA-COMP:14739"/>
        <dbReference type="ChEBI" id="CHEBI:13193"/>
        <dbReference type="ChEBI" id="CHEBI:15378"/>
        <dbReference type="ChEBI" id="CHEBI:17319"/>
        <dbReference type="ChEBI" id="CHEBI:17499"/>
        <dbReference type="ChEBI" id="CHEBI:29917"/>
        <dbReference type="ChEBI" id="CHEBI:57844"/>
        <dbReference type="ChEBI" id="CHEBI:57856"/>
        <dbReference type="ChEBI" id="CHEBI:59789"/>
        <dbReference type="ChEBI" id="CHEBI:64428"/>
        <dbReference type="ChEBI" id="CHEBI:74415"/>
        <dbReference type="ChEBI" id="CHEBI:74417"/>
        <dbReference type="EC" id="2.8.4.3"/>
    </reaction>
</comment>
<dbReference type="SFLD" id="SFLDG01061">
    <property type="entry name" value="methylthiotransferase"/>
    <property type="match status" value="1"/>
</dbReference>
<keyword evidence="6 10" id="KW-0479">Metal-binding</keyword>
<dbReference type="PANTHER" id="PTHR43837:SF1">
    <property type="entry name" value="RIBOSOMAL PROTEIN US12 METHYLTHIOTRANSFERASE RIMO"/>
    <property type="match status" value="1"/>
</dbReference>
<dbReference type="GO" id="GO:0103039">
    <property type="term" value="F:protein methylthiotransferase activity"/>
    <property type="evidence" value="ECO:0007669"/>
    <property type="project" value="UniProtKB-EC"/>
</dbReference>
<evidence type="ECO:0000259" key="12">
    <source>
        <dbReference type="PROSITE" id="PS51449"/>
    </source>
</evidence>
<dbReference type="SUPFAM" id="SSF102114">
    <property type="entry name" value="Radical SAM enzymes"/>
    <property type="match status" value="1"/>
</dbReference>
<feature type="binding site" evidence="10">
    <location>
        <position position="166"/>
    </location>
    <ligand>
        <name>[4Fe-4S] cluster</name>
        <dbReference type="ChEBI" id="CHEBI:49883"/>
        <label>2</label>
        <note>4Fe-4S-S-AdoMet</note>
    </ligand>
</feature>
<organism evidence="14 15">
    <name type="scientific">Thermoclostridium caenicola</name>
    <dbReference type="NCBI Taxonomy" id="659425"/>
    <lineage>
        <taxon>Bacteria</taxon>
        <taxon>Bacillati</taxon>
        <taxon>Bacillota</taxon>
        <taxon>Clostridia</taxon>
        <taxon>Eubacteriales</taxon>
        <taxon>Oscillospiraceae</taxon>
        <taxon>Thermoclostridium</taxon>
    </lineage>
</organism>
<dbReference type="InterPro" id="IPR020612">
    <property type="entry name" value="Methylthiotransferase_CS"/>
</dbReference>
<dbReference type="EMBL" id="FQZP01000076">
    <property type="protein sequence ID" value="SHJ57240.1"/>
    <property type="molecule type" value="Genomic_DNA"/>
</dbReference>
<dbReference type="InterPro" id="IPR058240">
    <property type="entry name" value="rSAM_sf"/>
</dbReference>
<dbReference type="EC" id="2.8.4.4" evidence="10"/>
<dbReference type="SFLD" id="SFLDG01082">
    <property type="entry name" value="B12-binding_domain_containing"/>
    <property type="match status" value="1"/>
</dbReference>
<dbReference type="GO" id="GO:0035597">
    <property type="term" value="F:tRNA-2-methylthio-N(6)-dimethylallyladenosine(37) synthase activity"/>
    <property type="evidence" value="ECO:0007669"/>
    <property type="project" value="UniProtKB-EC"/>
</dbReference>
<dbReference type="FunFam" id="3.40.50.12160:FF:000003">
    <property type="entry name" value="CDK5 regulatory subunit-associated protein 1"/>
    <property type="match status" value="1"/>
</dbReference>
<keyword evidence="8 10" id="KW-0411">Iron-sulfur</keyword>
<dbReference type="Gene3D" id="3.80.30.20">
    <property type="entry name" value="tm_1862 like domain"/>
    <property type="match status" value="1"/>
</dbReference>
<dbReference type="InterPro" id="IPR012340">
    <property type="entry name" value="NA-bd_OB-fold"/>
</dbReference>
<dbReference type="Pfam" id="PF18693">
    <property type="entry name" value="TRAM_2"/>
    <property type="match status" value="1"/>
</dbReference>
<dbReference type="Pfam" id="PF00919">
    <property type="entry name" value="UPF0004"/>
    <property type="match status" value="1"/>
</dbReference>
<feature type="domain" description="TRAM" evidence="11">
    <location>
        <begin position="378"/>
        <end position="446"/>
    </location>
</feature>
<comment type="function">
    <text evidence="1">Catalyzes the methylthiolation of N6-(dimethylallyl)adenosine (i(6)A), leading to the formation of 2-methylthio-N6-(dimethylallyl)adenosine (ms(2)i(6)A) at position 37 in tRNAs that read codons beginning with uridine.</text>
</comment>
<evidence type="ECO:0000256" key="3">
    <source>
        <dbReference type="ARBA" id="ARBA00022490"/>
    </source>
</evidence>
<accession>A0A1M6KE69</accession>
<dbReference type="PANTHER" id="PTHR43837">
    <property type="entry name" value="RIBOSOMAL PROTEIN S12 METHYLTHIOTRANSFERASE RIMO"/>
    <property type="match status" value="1"/>
</dbReference>
<dbReference type="InterPro" id="IPR007197">
    <property type="entry name" value="rSAM"/>
</dbReference>
<keyword evidence="2 10" id="KW-0004">4Fe-4S</keyword>
<evidence type="ECO:0000256" key="6">
    <source>
        <dbReference type="ARBA" id="ARBA00022723"/>
    </source>
</evidence>
<keyword evidence="5 10" id="KW-0949">S-adenosyl-L-methionine</keyword>
<dbReference type="InterPro" id="IPR002792">
    <property type="entry name" value="TRAM_dom"/>
</dbReference>
<name>A0A1M6KE69_9FIRM</name>
<evidence type="ECO:0000256" key="4">
    <source>
        <dbReference type="ARBA" id="ARBA00022679"/>
    </source>
</evidence>
<dbReference type="SFLD" id="SFLDS00029">
    <property type="entry name" value="Radical_SAM"/>
    <property type="match status" value="1"/>
</dbReference>
<feature type="domain" description="Radical SAM core" evidence="13">
    <location>
        <begin position="145"/>
        <end position="375"/>
    </location>
</feature>
<dbReference type="Gene3D" id="3.40.50.12160">
    <property type="entry name" value="Methylthiotransferase, N-terminal domain"/>
    <property type="match status" value="1"/>
</dbReference>
<evidence type="ECO:0000313" key="14">
    <source>
        <dbReference type="EMBL" id="SHJ57240.1"/>
    </source>
</evidence>
<dbReference type="InterPro" id="IPR005839">
    <property type="entry name" value="Methylthiotransferase"/>
</dbReference>
<evidence type="ECO:0000256" key="7">
    <source>
        <dbReference type="ARBA" id="ARBA00023004"/>
    </source>
</evidence>
<keyword evidence="14" id="KW-0687">Ribonucleoprotein</keyword>
<dbReference type="InterPro" id="IPR005840">
    <property type="entry name" value="Ribosomal_uS12_MeSTrfase_RimO"/>
</dbReference>
<comment type="similarity">
    <text evidence="10">Belongs to the methylthiotransferase family. RimO subfamily.</text>
</comment>
<keyword evidence="4 10" id="KW-0808">Transferase</keyword>
<comment type="catalytic activity">
    <reaction evidence="10">
        <text>L-aspartate(89)-[ribosomal protein uS12]-hydrogen + (sulfur carrier)-SH + AH2 + 2 S-adenosyl-L-methionine = 3-methylsulfanyl-L-aspartate(89)-[ribosomal protein uS12]-hydrogen + (sulfur carrier)-H + 5'-deoxyadenosine + L-methionine + A + S-adenosyl-L-homocysteine + 2 H(+)</text>
        <dbReference type="Rhea" id="RHEA:37087"/>
        <dbReference type="Rhea" id="RHEA-COMP:10460"/>
        <dbReference type="Rhea" id="RHEA-COMP:10461"/>
        <dbReference type="Rhea" id="RHEA-COMP:14737"/>
        <dbReference type="Rhea" id="RHEA-COMP:14739"/>
        <dbReference type="ChEBI" id="CHEBI:13193"/>
        <dbReference type="ChEBI" id="CHEBI:15378"/>
        <dbReference type="ChEBI" id="CHEBI:17319"/>
        <dbReference type="ChEBI" id="CHEBI:17499"/>
        <dbReference type="ChEBI" id="CHEBI:29917"/>
        <dbReference type="ChEBI" id="CHEBI:29961"/>
        <dbReference type="ChEBI" id="CHEBI:57844"/>
        <dbReference type="ChEBI" id="CHEBI:57856"/>
        <dbReference type="ChEBI" id="CHEBI:59789"/>
        <dbReference type="ChEBI" id="CHEBI:64428"/>
        <dbReference type="ChEBI" id="CHEBI:73599"/>
        <dbReference type="EC" id="2.8.4.4"/>
    </reaction>
</comment>
<dbReference type="GO" id="GO:0046872">
    <property type="term" value="F:metal ion binding"/>
    <property type="evidence" value="ECO:0007669"/>
    <property type="project" value="UniProtKB-KW"/>
</dbReference>
<dbReference type="GO" id="GO:0005840">
    <property type="term" value="C:ribosome"/>
    <property type="evidence" value="ECO:0007669"/>
    <property type="project" value="UniProtKB-KW"/>
</dbReference>
<dbReference type="PROSITE" id="PS50926">
    <property type="entry name" value="TRAM"/>
    <property type="match status" value="1"/>
</dbReference>
<feature type="binding site" evidence="10">
    <location>
        <position position="12"/>
    </location>
    <ligand>
        <name>[4Fe-4S] cluster</name>
        <dbReference type="ChEBI" id="CHEBI:49883"/>
        <label>1</label>
    </ligand>
</feature>
<reference evidence="14 15" key="1">
    <citation type="submission" date="2016-11" db="EMBL/GenBank/DDBJ databases">
        <authorList>
            <person name="Varghese N."/>
            <person name="Submissions S."/>
        </authorList>
    </citation>
    <scope>NUCLEOTIDE SEQUENCE [LARGE SCALE GENOMIC DNA]</scope>
    <source>
        <strain evidence="14 15">DSM 19027</strain>
    </source>
</reference>
<evidence type="ECO:0000313" key="15">
    <source>
        <dbReference type="Proteomes" id="UP000324781"/>
    </source>
</evidence>
<dbReference type="HAMAP" id="MF_01865">
    <property type="entry name" value="MTTase_RimO"/>
    <property type="match status" value="1"/>
</dbReference>
<sequence length="451" mass="50414">MSYKVGFISLGCPKNLVDSEIMLGSFKENGFEPVNDLAQADAIVINTCAFVGDAKEEAIVTILEAARHKEEGCLKALVVTGCLAERYREEIIREIPEVDLVFGTGSIPQVASRTKAFLDGERLESAVWCDIPNTVDYLENPRMLSDNKPYAYLKIAEGCSNHCTYCIIPKLRGPYRSRPMESLIREAEFLAGQGKKEIILIAQDVTLYGQDLYGEKKLVELIRALSGIGGIRWIRLLYCYPELIDDALIEEMKTNDKLVKYMDIPIQHISDSILKAMGRRGTGQYIETLLKRLKSEIPGIALRTSLITGFPGETEADHLKLLDFVKKGYFQHLGVFAYSREEGTPAYKMKGQIPARVKVARRKALMEAQQQNVAQHNSSRIGKIYDTIIEGVAEDGIFYLGRTCMEAPEIDPVVYVTSPYPLETGDVVRVKMLCSEEYDLIGEVIGNESSE</sequence>
<evidence type="ECO:0000256" key="9">
    <source>
        <dbReference type="ARBA" id="ARBA00051425"/>
    </source>
</evidence>
<dbReference type="SMART" id="SM00729">
    <property type="entry name" value="Elp3"/>
    <property type="match status" value="1"/>
</dbReference>
<dbReference type="NCBIfam" id="TIGR00089">
    <property type="entry name" value="MiaB/RimO family radical SAM methylthiotransferase"/>
    <property type="match status" value="1"/>
</dbReference>
<feature type="domain" description="MTTase N-terminal" evidence="12">
    <location>
        <begin position="3"/>
        <end position="119"/>
    </location>
</feature>
<evidence type="ECO:0000256" key="2">
    <source>
        <dbReference type="ARBA" id="ARBA00022485"/>
    </source>
</evidence>
<dbReference type="InterPro" id="IPR013848">
    <property type="entry name" value="Methylthiotransferase_N"/>
</dbReference>
<dbReference type="AlphaFoldDB" id="A0A1M6KE69"/>
<dbReference type="PROSITE" id="PS51918">
    <property type="entry name" value="RADICAL_SAM"/>
    <property type="match status" value="1"/>
</dbReference>
<dbReference type="InterPro" id="IPR006638">
    <property type="entry name" value="Elp3/MiaA/NifB-like_rSAM"/>
</dbReference>
<dbReference type="FunFam" id="3.80.30.20:FF:000001">
    <property type="entry name" value="tRNA-2-methylthio-N(6)-dimethylallyladenosine synthase 2"/>
    <property type="match status" value="1"/>
</dbReference>
<dbReference type="PROSITE" id="PS51449">
    <property type="entry name" value="MTTASE_N"/>
    <property type="match status" value="1"/>
</dbReference>
<comment type="cofactor">
    <cofactor evidence="10">
        <name>[4Fe-4S] cluster</name>
        <dbReference type="ChEBI" id="CHEBI:49883"/>
    </cofactor>
    <text evidence="10">Binds 2 [4Fe-4S] clusters. One cluster is coordinated with 3 cysteines and an exchangeable S-adenosyl-L-methionine.</text>
</comment>
<dbReference type="GO" id="GO:0051539">
    <property type="term" value="F:4 iron, 4 sulfur cluster binding"/>
    <property type="evidence" value="ECO:0007669"/>
    <property type="project" value="UniProtKB-UniRule"/>
</dbReference>
<feature type="binding site" evidence="10">
    <location>
        <position position="163"/>
    </location>
    <ligand>
        <name>[4Fe-4S] cluster</name>
        <dbReference type="ChEBI" id="CHEBI:49883"/>
        <label>2</label>
        <note>4Fe-4S-S-AdoMet</note>
    </ligand>
</feature>
<dbReference type="PROSITE" id="PS01278">
    <property type="entry name" value="MTTASE_RADICAL"/>
    <property type="match status" value="1"/>
</dbReference>
<evidence type="ECO:0000259" key="11">
    <source>
        <dbReference type="PROSITE" id="PS50926"/>
    </source>
</evidence>
<feature type="binding site" evidence="10">
    <location>
        <position position="48"/>
    </location>
    <ligand>
        <name>[4Fe-4S] cluster</name>
        <dbReference type="ChEBI" id="CHEBI:49883"/>
        <label>1</label>
    </ligand>
</feature>
<dbReference type="SFLD" id="SFLDF00274">
    <property type="entry name" value="ribosomal_protein_S12_methylth"/>
    <property type="match status" value="1"/>
</dbReference>
<evidence type="ECO:0000256" key="8">
    <source>
        <dbReference type="ARBA" id="ARBA00023014"/>
    </source>
</evidence>
<dbReference type="NCBIfam" id="TIGR01125">
    <property type="entry name" value="30S ribosomal protein S12 methylthiotransferase RimO"/>
    <property type="match status" value="1"/>
</dbReference>
<feature type="binding site" evidence="10">
    <location>
        <position position="82"/>
    </location>
    <ligand>
        <name>[4Fe-4S] cluster</name>
        <dbReference type="ChEBI" id="CHEBI:49883"/>
        <label>1</label>
    </ligand>
</feature>
<keyword evidence="7 10" id="KW-0408">Iron</keyword>
<gene>
    <name evidence="10" type="primary">rimO</name>
    <name evidence="14" type="ORF">SAMN05444373_10763</name>
</gene>
<dbReference type="CDD" id="cd01335">
    <property type="entry name" value="Radical_SAM"/>
    <property type="match status" value="1"/>
</dbReference>
<dbReference type="OrthoDB" id="9805215at2"/>
<keyword evidence="15" id="KW-1185">Reference proteome</keyword>